<keyword evidence="6" id="KW-0456">Lyase</keyword>
<protein>
    <submittedName>
        <fullName evidence="9">HTTM domain-containing protein</fullName>
    </submittedName>
</protein>
<evidence type="ECO:0000313" key="9">
    <source>
        <dbReference type="EMBL" id="TJY37746.1"/>
    </source>
</evidence>
<dbReference type="GO" id="GO:0008488">
    <property type="term" value="F:gamma-glutamyl carboxylase activity"/>
    <property type="evidence" value="ECO:0007669"/>
    <property type="project" value="InterPro"/>
</dbReference>
<proteinExistence type="predicted"/>
<dbReference type="InterPro" id="IPR053935">
    <property type="entry name" value="VKGC_lumenal_dom"/>
</dbReference>
<dbReference type="InterPro" id="IPR053934">
    <property type="entry name" value="HTTM_dom"/>
</dbReference>
<dbReference type="Pfam" id="PF22777">
    <property type="entry name" value="VKGC_lumenal_dom"/>
    <property type="match status" value="1"/>
</dbReference>
<evidence type="ECO:0000313" key="10">
    <source>
        <dbReference type="Proteomes" id="UP000307657"/>
    </source>
</evidence>
<evidence type="ECO:0000256" key="2">
    <source>
        <dbReference type="ARBA" id="ARBA00022692"/>
    </source>
</evidence>
<dbReference type="EMBL" id="SUPL01000001">
    <property type="protein sequence ID" value="TJY37746.1"/>
    <property type="molecule type" value="Genomic_DNA"/>
</dbReference>
<keyword evidence="2 7" id="KW-0812">Transmembrane</keyword>
<feature type="transmembrane region" description="Helical" evidence="7">
    <location>
        <begin position="88"/>
        <end position="104"/>
    </location>
</feature>
<organism evidence="9 10">
    <name type="scientific">Pontimicrobium aquaticum</name>
    <dbReference type="NCBI Taxonomy" id="2565367"/>
    <lineage>
        <taxon>Bacteria</taxon>
        <taxon>Pseudomonadati</taxon>
        <taxon>Bacteroidota</taxon>
        <taxon>Flavobacteriia</taxon>
        <taxon>Flavobacteriales</taxon>
        <taxon>Flavobacteriaceae</taxon>
        <taxon>Pontimicrobium</taxon>
    </lineage>
</organism>
<evidence type="ECO:0000259" key="8">
    <source>
        <dbReference type="SMART" id="SM00752"/>
    </source>
</evidence>
<name>A0A4U0F075_9FLAO</name>
<reference evidence="9 10" key="1">
    <citation type="submission" date="2019-04" db="EMBL/GenBank/DDBJ databases">
        <title>Lacinutrix sp. nov., isolated from marine water.</title>
        <authorList>
            <person name="Kim W."/>
        </authorList>
    </citation>
    <scope>NUCLEOTIDE SEQUENCE [LARGE SCALE GENOMIC DNA]</scope>
    <source>
        <strain evidence="9 10">CAU 1491</strain>
    </source>
</reference>
<dbReference type="Proteomes" id="UP000307657">
    <property type="component" value="Unassembled WGS sequence"/>
</dbReference>
<keyword evidence="5" id="KW-1015">Disulfide bond</keyword>
<dbReference type="Pfam" id="PF05090">
    <property type="entry name" value="HTTM"/>
    <property type="match status" value="1"/>
</dbReference>
<evidence type="ECO:0000256" key="3">
    <source>
        <dbReference type="ARBA" id="ARBA00022989"/>
    </source>
</evidence>
<dbReference type="SMART" id="SM00752">
    <property type="entry name" value="HTTM"/>
    <property type="match status" value="1"/>
</dbReference>
<dbReference type="OrthoDB" id="341137at2"/>
<comment type="caution">
    <text evidence="9">The sequence shown here is derived from an EMBL/GenBank/DDBJ whole genome shotgun (WGS) entry which is preliminary data.</text>
</comment>
<evidence type="ECO:0000256" key="5">
    <source>
        <dbReference type="ARBA" id="ARBA00023157"/>
    </source>
</evidence>
<dbReference type="InterPro" id="IPR011020">
    <property type="entry name" value="HTTM-like"/>
</dbReference>
<accession>A0A4U0F075</accession>
<sequence>MFNKLLFKPIDNSALIVFRILFGLLIAIESFGAILTGWVYNALIAPKYTFPFIDFEWLQPLPDNWMYVYYSVMGICGLMVMIGYKYRISIVTFLVLWSGTYLMQKTSYNNHYYLLILLSLFMTIVPANTNASIDSKINKLIKSNVMPNWCTLIFIAQMFIVYTYASIAKWYPDWLDTTVIEILLKSKADYAIIGNLLQEKWIHYIIAYFGIIFDLLIVPLLLWKRSRKLAFIVAIFFHLFNSLVFQIGIFPYMSIALCVFFFDPKLIRRVFLKTLKPIEQKDKLLIKKPNLIKWILASYFIIQLVLPLRHWMIKDDVLWTEEGHRLSWRMMLRARQGIISFKVIDKSTNKTIPIRLEDYLSPKQQRNFATKPDMIWQFSQLIKRRFKIVNRDVKVFVDCKVKVNAQPFKPFINPEVDLASVKWNAFKHSSWILPSKQD</sequence>
<gene>
    <name evidence="9" type="ORF">E5167_00390</name>
</gene>
<dbReference type="GO" id="GO:0012505">
    <property type="term" value="C:endomembrane system"/>
    <property type="evidence" value="ECO:0007669"/>
    <property type="project" value="UniProtKB-SubCell"/>
</dbReference>
<feature type="domain" description="HTTM-like" evidence="8">
    <location>
        <begin position="7"/>
        <end position="266"/>
    </location>
</feature>
<comment type="subcellular location">
    <subcellularLocation>
        <location evidence="1">Endomembrane system</location>
        <topology evidence="1">Multi-pass membrane protein</topology>
    </subcellularLocation>
</comment>
<feature type="transmembrane region" description="Helical" evidence="7">
    <location>
        <begin position="20"/>
        <end position="44"/>
    </location>
</feature>
<evidence type="ECO:0000256" key="6">
    <source>
        <dbReference type="ARBA" id="ARBA00023239"/>
    </source>
</evidence>
<feature type="transmembrane region" description="Helical" evidence="7">
    <location>
        <begin position="201"/>
        <end position="222"/>
    </location>
</feature>
<evidence type="ECO:0000256" key="7">
    <source>
        <dbReference type="SAM" id="Phobius"/>
    </source>
</evidence>
<feature type="transmembrane region" description="Helical" evidence="7">
    <location>
        <begin position="149"/>
        <end position="167"/>
    </location>
</feature>
<evidence type="ECO:0000256" key="4">
    <source>
        <dbReference type="ARBA" id="ARBA00023136"/>
    </source>
</evidence>
<dbReference type="GO" id="GO:0019842">
    <property type="term" value="F:vitamin binding"/>
    <property type="evidence" value="ECO:0007669"/>
    <property type="project" value="TreeGrafter"/>
</dbReference>
<keyword evidence="3 7" id="KW-1133">Transmembrane helix</keyword>
<feature type="transmembrane region" description="Helical" evidence="7">
    <location>
        <begin position="229"/>
        <end position="262"/>
    </location>
</feature>
<keyword evidence="4 7" id="KW-0472">Membrane</keyword>
<evidence type="ECO:0000256" key="1">
    <source>
        <dbReference type="ARBA" id="ARBA00004127"/>
    </source>
</evidence>
<keyword evidence="10" id="KW-1185">Reference proteome</keyword>
<dbReference type="PANTHER" id="PTHR12639:SF7">
    <property type="entry name" value="HTTM DOMAIN-CONTAINING PROTEIN"/>
    <property type="match status" value="1"/>
</dbReference>
<dbReference type="AlphaFoldDB" id="A0A4U0F075"/>
<feature type="transmembrane region" description="Helical" evidence="7">
    <location>
        <begin position="64"/>
        <end position="81"/>
    </location>
</feature>
<dbReference type="InterPro" id="IPR007782">
    <property type="entry name" value="VKG_COase"/>
</dbReference>
<feature type="transmembrane region" description="Helical" evidence="7">
    <location>
        <begin position="110"/>
        <end position="128"/>
    </location>
</feature>
<dbReference type="RefSeq" id="WP_136839893.1">
    <property type="nucleotide sequence ID" value="NZ_SUPL01000001.1"/>
</dbReference>
<dbReference type="PANTHER" id="PTHR12639">
    <property type="entry name" value="VITAMIN K-DEPENDENT GAMMA-CARBOXYLASE"/>
    <property type="match status" value="1"/>
</dbReference>